<evidence type="ECO:0000313" key="1">
    <source>
        <dbReference type="EMBL" id="AUX28454.1"/>
    </source>
</evidence>
<proteinExistence type="predicted"/>
<dbReference type="AlphaFoldDB" id="A0A4P2QF26"/>
<protein>
    <submittedName>
        <fullName evidence="1">Uncharacterized protein</fullName>
    </submittedName>
</protein>
<accession>A0A4P2QF26</accession>
<name>A0A4P2QF26_SORCE</name>
<organism evidence="1 2">
    <name type="scientific">Sorangium cellulosum</name>
    <name type="common">Polyangium cellulosum</name>
    <dbReference type="NCBI Taxonomy" id="56"/>
    <lineage>
        <taxon>Bacteria</taxon>
        <taxon>Pseudomonadati</taxon>
        <taxon>Myxococcota</taxon>
        <taxon>Polyangia</taxon>
        <taxon>Polyangiales</taxon>
        <taxon>Polyangiaceae</taxon>
        <taxon>Sorangium</taxon>
    </lineage>
</organism>
<dbReference type="EMBL" id="CP012672">
    <property type="protein sequence ID" value="AUX28454.1"/>
    <property type="molecule type" value="Genomic_DNA"/>
</dbReference>
<dbReference type="Proteomes" id="UP000295497">
    <property type="component" value="Chromosome"/>
</dbReference>
<evidence type="ECO:0000313" key="2">
    <source>
        <dbReference type="Proteomes" id="UP000295497"/>
    </source>
</evidence>
<reference evidence="1 2" key="1">
    <citation type="submission" date="2015-09" db="EMBL/GenBank/DDBJ databases">
        <title>Sorangium comparison.</title>
        <authorList>
            <person name="Zaburannyi N."/>
            <person name="Bunk B."/>
            <person name="Overmann J."/>
            <person name="Mueller R."/>
        </authorList>
    </citation>
    <scope>NUCLEOTIDE SEQUENCE [LARGE SCALE GENOMIC DNA]</scope>
    <source>
        <strain evidence="1 2">So ce836</strain>
    </source>
</reference>
<gene>
    <name evidence="1" type="ORF">SOCE836_005240</name>
</gene>
<sequence length="71" mass="7744">MAWNTKEPSLLAMATKEVAPEDSLVRAFEKVAQNDGALDRIAAARTRCARTSTSCCRRCVASCWREAAEPA</sequence>